<reference evidence="2" key="1">
    <citation type="submission" date="2020-08" db="EMBL/GenBank/DDBJ databases">
        <title>Hyunsoonleella sp. strain SJ7 genome sequencing and assembly.</title>
        <authorList>
            <person name="Kim I."/>
        </authorList>
    </citation>
    <scope>NUCLEOTIDE SEQUENCE</scope>
    <source>
        <strain evidence="2">SJ7</strain>
    </source>
</reference>
<evidence type="ECO:0000313" key="3">
    <source>
        <dbReference type="Proteomes" id="UP000656244"/>
    </source>
</evidence>
<evidence type="ECO:0000256" key="1">
    <source>
        <dbReference type="SAM" id="SignalP"/>
    </source>
</evidence>
<keyword evidence="3" id="KW-1185">Reference proteome</keyword>
<sequence length="231" mass="26767">MKKFVISLFLLCFAFSSAQNSNQFDSNGKRHGIWKKHFEGTKVLRYTGKFHHGKEIGTFKFYKNIKGKPVLSATRDFKDNSAIADVKFYTSKGKIISEGQMNGKIYIGTWKYFQKDSDKLLILEHYNDKGQLDGERFVYYENGEIAEKQHYKDGVLHGEAINYSLKGIVLKTFIYENGELHGPSKYYNPKGELIVQGQYRKGKKHGIWNYFESGELSYTKNFTVEGKYKPK</sequence>
<dbReference type="InterPro" id="IPR011652">
    <property type="entry name" value="MORN_2"/>
</dbReference>
<feature type="signal peptide" evidence="1">
    <location>
        <begin position="1"/>
        <end position="18"/>
    </location>
</feature>
<dbReference type="Pfam" id="PF07661">
    <property type="entry name" value="MORN_2"/>
    <property type="match status" value="2"/>
</dbReference>
<evidence type="ECO:0000313" key="2">
    <source>
        <dbReference type="EMBL" id="MBC3759442.1"/>
    </source>
</evidence>
<protein>
    <submittedName>
        <fullName evidence="2">Toxin-antitoxin system YwqK family antitoxin</fullName>
    </submittedName>
</protein>
<name>A0A923KLF4_9FLAO</name>
<comment type="caution">
    <text evidence="2">The sequence shown here is derived from an EMBL/GenBank/DDBJ whole genome shotgun (WGS) entry which is preliminary data.</text>
</comment>
<feature type="chain" id="PRO_5036805590" evidence="1">
    <location>
        <begin position="19"/>
        <end position="231"/>
    </location>
</feature>
<dbReference type="SUPFAM" id="SSF82185">
    <property type="entry name" value="Histone H3 K4-specific methyltransferase SET7/9 N-terminal domain"/>
    <property type="match status" value="2"/>
</dbReference>
<dbReference type="RefSeq" id="WP_186563255.1">
    <property type="nucleotide sequence ID" value="NZ_JACNMF010000004.1"/>
</dbReference>
<proteinExistence type="predicted"/>
<organism evidence="2 3">
    <name type="scientific">Hyunsoonleella aquatilis</name>
    <dbReference type="NCBI Taxonomy" id="2762758"/>
    <lineage>
        <taxon>Bacteria</taxon>
        <taxon>Pseudomonadati</taxon>
        <taxon>Bacteroidota</taxon>
        <taxon>Flavobacteriia</taxon>
        <taxon>Flavobacteriales</taxon>
        <taxon>Flavobacteriaceae</taxon>
    </lineage>
</organism>
<keyword evidence="1" id="KW-0732">Signal</keyword>
<accession>A0A923KLF4</accession>
<dbReference type="EMBL" id="JACNMF010000004">
    <property type="protein sequence ID" value="MBC3759442.1"/>
    <property type="molecule type" value="Genomic_DNA"/>
</dbReference>
<dbReference type="Proteomes" id="UP000656244">
    <property type="component" value="Unassembled WGS sequence"/>
</dbReference>
<dbReference type="AlphaFoldDB" id="A0A923KLF4"/>
<dbReference type="PANTHER" id="PTHR33706:SF1">
    <property type="entry name" value="TPR REPEAT PROTEIN"/>
    <property type="match status" value="1"/>
</dbReference>
<dbReference type="Gene3D" id="3.90.930.1">
    <property type="match status" value="1"/>
</dbReference>
<gene>
    <name evidence="2" type="ORF">H7U19_13565</name>
</gene>
<dbReference type="PANTHER" id="PTHR33706">
    <property type="entry name" value="MORN VARIANT REPEAT PROTEIN"/>
    <property type="match status" value="1"/>
</dbReference>